<dbReference type="AlphaFoldDB" id="A0A0M0LEE9"/>
<evidence type="ECO:0000313" key="2">
    <source>
        <dbReference type="Proteomes" id="UP000036867"/>
    </source>
</evidence>
<dbReference type="EMBL" id="LILB01000005">
    <property type="protein sequence ID" value="KOO49440.1"/>
    <property type="molecule type" value="Genomic_DNA"/>
</dbReference>
<evidence type="ECO:0000313" key="1">
    <source>
        <dbReference type="EMBL" id="KOO49440.1"/>
    </source>
</evidence>
<name>A0A0M0LEE9_9BACL</name>
<protein>
    <submittedName>
        <fullName evidence="1">Uncharacterized protein</fullName>
    </submittedName>
</protein>
<comment type="caution">
    <text evidence="1">The sequence shown here is derived from an EMBL/GenBank/DDBJ whole genome shotgun (WGS) entry which is preliminary data.</text>
</comment>
<sequence length="92" mass="10545">MGKKLFFYLDPKERQGAVKVPSDPVFEGTFLMVNNRLIDAVALEDYCPECLGLLRYSDDYDALFCANCNEWREEACEDPSCENCKGRPNRPL</sequence>
<dbReference type="RefSeq" id="WP_053417602.1">
    <property type="nucleotide sequence ID" value="NZ_JBCMHV010000008.1"/>
</dbReference>
<organism evidence="1 2">
    <name type="scientific">Viridibacillus arvi</name>
    <dbReference type="NCBI Taxonomy" id="263475"/>
    <lineage>
        <taxon>Bacteria</taxon>
        <taxon>Bacillati</taxon>
        <taxon>Bacillota</taxon>
        <taxon>Bacilli</taxon>
        <taxon>Bacillales</taxon>
        <taxon>Caryophanaceae</taxon>
        <taxon>Viridibacillus</taxon>
    </lineage>
</organism>
<keyword evidence="2" id="KW-1185">Reference proteome</keyword>
<dbReference type="Proteomes" id="UP000036867">
    <property type="component" value="Unassembled WGS sequence"/>
</dbReference>
<gene>
    <name evidence="1" type="ORF">AMD00_13820</name>
</gene>
<dbReference type="OrthoDB" id="2427445at2"/>
<proteinExistence type="predicted"/>
<reference evidence="2" key="1">
    <citation type="submission" date="2015-08" db="EMBL/GenBank/DDBJ databases">
        <title>Fjat-10028 dsm 16317.</title>
        <authorList>
            <person name="Liu B."/>
            <person name="Wang J."/>
            <person name="Zhu Y."/>
            <person name="Liu G."/>
            <person name="Chen Q."/>
            <person name="Chen Z."/>
            <person name="Lan J."/>
            <person name="Che J."/>
            <person name="Ge C."/>
            <person name="Shi H."/>
            <person name="Pan Z."/>
            <person name="Liu X."/>
        </authorList>
    </citation>
    <scope>NUCLEOTIDE SEQUENCE [LARGE SCALE GENOMIC DNA]</scope>
    <source>
        <strain evidence="2">DSM 16317</strain>
    </source>
</reference>
<accession>A0A0M0LEE9</accession>
<dbReference type="GeneID" id="301137175"/>